<protein>
    <recommendedName>
        <fullName evidence="11 12">Ribonuclease M5</fullName>
        <ecNumber evidence="11 12">3.1.26.8</ecNumber>
    </recommendedName>
    <alternativeName>
        <fullName evidence="11">RNase M5</fullName>
    </alternativeName>
    <alternativeName>
        <fullName evidence="11">Ribosomal RNA terminal maturase M5</fullName>
    </alternativeName>
</protein>
<evidence type="ECO:0000256" key="5">
    <source>
        <dbReference type="ARBA" id="ARBA00022723"/>
    </source>
</evidence>
<evidence type="ECO:0000256" key="7">
    <source>
        <dbReference type="ARBA" id="ARBA00022759"/>
    </source>
</evidence>
<comment type="function">
    <text evidence="11">Required for correct processing of both the 5' and 3' ends of 5S rRNA precursor. Cleaves both sides of a double-stranded region yielding mature 5S rRNA in one step.</text>
</comment>
<dbReference type="GO" id="GO:0019843">
    <property type="term" value="F:rRNA binding"/>
    <property type="evidence" value="ECO:0007669"/>
    <property type="project" value="UniProtKB-KW"/>
</dbReference>
<dbReference type="InterPro" id="IPR004466">
    <property type="entry name" value="RNase_M5"/>
</dbReference>
<comment type="catalytic activity">
    <reaction evidence="11">
        <text>Endonucleolytic cleavage of RNA, removing 21 and 42 nucleotides, respectively, from the 5'- and 3'-termini of a 5S-rRNA precursor.</text>
        <dbReference type="EC" id="3.1.26.8"/>
    </reaction>
</comment>
<keyword evidence="9" id="KW-0460">Magnesium</keyword>
<dbReference type="PANTHER" id="PTHR39156:SF1">
    <property type="entry name" value="RIBONUCLEASE M5"/>
    <property type="match status" value="1"/>
</dbReference>
<keyword evidence="1 11" id="KW-0963">Cytoplasm</keyword>
<evidence type="ECO:0000256" key="10">
    <source>
        <dbReference type="ARBA" id="ARBA00022884"/>
    </source>
</evidence>
<comment type="similarity">
    <text evidence="11">Belongs to the ribonuclease M5 family.</text>
</comment>
<evidence type="ECO:0000256" key="8">
    <source>
        <dbReference type="ARBA" id="ARBA00022801"/>
    </source>
</evidence>
<dbReference type="Pfam" id="PF01751">
    <property type="entry name" value="Toprim"/>
    <property type="match status" value="1"/>
</dbReference>
<dbReference type="EC" id="3.1.26.8" evidence="11 12"/>
<dbReference type="Gene3D" id="3.40.1360.10">
    <property type="match status" value="1"/>
</dbReference>
<dbReference type="GO" id="GO:0046872">
    <property type="term" value="F:metal ion binding"/>
    <property type="evidence" value="ECO:0007669"/>
    <property type="project" value="UniProtKB-KW"/>
</dbReference>
<keyword evidence="3 11" id="KW-0698">rRNA processing</keyword>
<dbReference type="GO" id="GO:0005737">
    <property type="term" value="C:cytoplasm"/>
    <property type="evidence" value="ECO:0007669"/>
    <property type="project" value="UniProtKB-SubCell"/>
</dbReference>
<dbReference type="GO" id="GO:0006364">
    <property type="term" value="P:rRNA processing"/>
    <property type="evidence" value="ECO:0007669"/>
    <property type="project" value="UniProtKB-UniRule"/>
</dbReference>
<evidence type="ECO:0000259" key="13">
    <source>
        <dbReference type="PROSITE" id="PS50880"/>
    </source>
</evidence>
<dbReference type="FunFam" id="3.40.1360.10:FF:000006">
    <property type="entry name" value="Ribonuclease M5"/>
    <property type="match status" value="1"/>
</dbReference>
<reference evidence="14 15" key="1">
    <citation type="submission" date="2016-02" db="EMBL/GenBank/DDBJ databases">
        <authorList>
            <person name="Wen L."/>
            <person name="He K."/>
            <person name="Yang H."/>
        </authorList>
    </citation>
    <scope>NUCLEOTIDE SEQUENCE [LARGE SCALE GENOMIC DNA]</scope>
    <source>
        <strain evidence="14">Trichococcus palustris</strain>
    </source>
</reference>
<dbReference type="PANTHER" id="PTHR39156">
    <property type="entry name" value="RIBONUCLEASE M5"/>
    <property type="match status" value="1"/>
</dbReference>
<evidence type="ECO:0000256" key="1">
    <source>
        <dbReference type="ARBA" id="ARBA00022490"/>
    </source>
</evidence>
<dbReference type="SUPFAM" id="SSF110455">
    <property type="entry name" value="Toprim domain"/>
    <property type="match status" value="1"/>
</dbReference>
<dbReference type="AlphaFoldDB" id="A0A143YMJ0"/>
<keyword evidence="5" id="KW-0479">Metal-binding</keyword>
<feature type="domain" description="Toprim" evidence="13">
    <location>
        <begin position="4"/>
        <end position="90"/>
    </location>
</feature>
<dbReference type="InterPro" id="IPR034141">
    <property type="entry name" value="TOPRIM_RNase_M5-like"/>
</dbReference>
<organism evidence="14 15">
    <name type="scientific">Trichococcus palustris</name>
    <dbReference type="NCBI Taxonomy" id="140314"/>
    <lineage>
        <taxon>Bacteria</taxon>
        <taxon>Bacillati</taxon>
        <taxon>Bacillota</taxon>
        <taxon>Bacilli</taxon>
        <taxon>Lactobacillales</taxon>
        <taxon>Carnobacteriaceae</taxon>
        <taxon>Trichococcus</taxon>
    </lineage>
</organism>
<dbReference type="HAMAP" id="MF_01469">
    <property type="entry name" value="RNase_M5"/>
    <property type="match status" value="1"/>
</dbReference>
<evidence type="ECO:0000256" key="3">
    <source>
        <dbReference type="ARBA" id="ARBA00022552"/>
    </source>
</evidence>
<evidence type="ECO:0000256" key="2">
    <source>
        <dbReference type="ARBA" id="ARBA00022517"/>
    </source>
</evidence>
<keyword evidence="8 11" id="KW-0378">Hydrolase</keyword>
<evidence type="ECO:0000256" key="4">
    <source>
        <dbReference type="ARBA" id="ARBA00022722"/>
    </source>
</evidence>
<keyword evidence="7 11" id="KW-0255">Endonuclease</keyword>
<dbReference type="InterPro" id="IPR025156">
    <property type="entry name" value="RNase_M5_C"/>
</dbReference>
<accession>A0A143YMJ0</accession>
<name>A0A143YMJ0_9LACT</name>
<evidence type="ECO:0000256" key="11">
    <source>
        <dbReference type="HAMAP-Rule" id="MF_01469"/>
    </source>
</evidence>
<dbReference type="NCBIfam" id="TIGR00334">
    <property type="entry name" value="5S_RNA_mat_M5"/>
    <property type="match status" value="1"/>
</dbReference>
<evidence type="ECO:0000256" key="12">
    <source>
        <dbReference type="NCBIfam" id="TIGR00334"/>
    </source>
</evidence>
<sequence>MRIEEIIVVEGKDDTTRIKMAVEADTIETNGSAIDEATLQLIAHAQATRGVIVFTDPDFPGGKIRETIAQRVPDAKHAFLKKDDAQSPKGGSLGIEHASPAVIREALANVYTPRQDVTSDIDRAFLIEWHLIGHSDATRYRELLGDALGIGHTNGKQLLKRLRMFQLTQNDVDEAMTAILQESEKKDNLPGKRQEGE</sequence>
<comment type="subcellular location">
    <subcellularLocation>
        <location evidence="11">Cytoplasm</location>
    </subcellularLocation>
</comment>
<dbReference type="Proteomes" id="UP000242754">
    <property type="component" value="Unassembled WGS sequence"/>
</dbReference>
<dbReference type="EMBL" id="FJNE01000004">
    <property type="protein sequence ID" value="CZQ93093.1"/>
    <property type="molecule type" value="Genomic_DNA"/>
</dbReference>
<keyword evidence="6 11" id="KW-0699">rRNA-binding</keyword>
<dbReference type="InterPro" id="IPR006171">
    <property type="entry name" value="TOPRIM_dom"/>
</dbReference>
<keyword evidence="2 11" id="KW-0690">Ribosome biogenesis</keyword>
<dbReference type="Pfam" id="PF13331">
    <property type="entry name" value="DUF4093"/>
    <property type="match status" value="1"/>
</dbReference>
<gene>
    <name evidence="11" type="primary">rnmV</name>
    <name evidence="14" type="ORF">Tpal_1584</name>
</gene>
<evidence type="ECO:0000256" key="6">
    <source>
        <dbReference type="ARBA" id="ARBA00022730"/>
    </source>
</evidence>
<dbReference type="STRING" id="140314.SAMN04488076_106139"/>
<keyword evidence="4 11" id="KW-0540">Nuclease</keyword>
<dbReference type="RefSeq" id="WP_087033167.1">
    <property type="nucleotide sequence ID" value="NZ_FJNE01000004.1"/>
</dbReference>
<evidence type="ECO:0000256" key="9">
    <source>
        <dbReference type="ARBA" id="ARBA00022842"/>
    </source>
</evidence>
<dbReference type="PROSITE" id="PS50880">
    <property type="entry name" value="TOPRIM"/>
    <property type="match status" value="1"/>
</dbReference>
<dbReference type="GO" id="GO:0043822">
    <property type="term" value="F:ribonuclease M5 activity"/>
    <property type="evidence" value="ECO:0007669"/>
    <property type="project" value="UniProtKB-UniRule"/>
</dbReference>
<dbReference type="CDD" id="cd01027">
    <property type="entry name" value="TOPRIM_RNase_M5_like"/>
    <property type="match status" value="1"/>
</dbReference>
<keyword evidence="15" id="KW-1185">Reference proteome</keyword>
<keyword evidence="10 11" id="KW-0694">RNA-binding</keyword>
<evidence type="ECO:0000313" key="15">
    <source>
        <dbReference type="Proteomes" id="UP000242754"/>
    </source>
</evidence>
<proteinExistence type="inferred from homology"/>
<dbReference type="OrthoDB" id="9791329at2"/>
<evidence type="ECO:0000313" key="14">
    <source>
        <dbReference type="EMBL" id="CZQ93093.1"/>
    </source>
</evidence>